<sequence>MNTPGAEFLVRQMNEIRSANGDVVRMMRQLEGNHWDLIAMTGMDQVQQNLEGIRHEMERRTNLLGTGLTTTVAGIEQLRDAALQSRQAYGQASEACSTLTIKGLMSKQVNEIRDRIAALEFQAVAGGEWPEAERKIFLKEHKLQSDKTSLCIHDLQEQVRQLNEKTQEEKRGSSTQLALVLERVVGVEKICKKLRERDEEIQGHLSHVIPQSIASDAGPQQESQAPASLGEPQTFSIGSGTPLQVNERSGEDDWWEAYDDRPISSWLTKPPGLPMESAWMNEGWGANAPTQPPPLPKEFRSSSQDGFHLDGHELRVAGGQWKLMKEFPRILEPRGQAWERGLQFSQYATEMVSVASCIGAGFGKFVRHQIDAALGRFQRRMDAGVHDPDVPPVASGCEEFESRLAMTLLSQTSDDIKRGVIESAAGQVVPSLTILEAILERYQPGGIEEKSSLTSFLRNLPQANTFTECLATLRRLKLATSRILVLGLPSHPPHEAISSLNHMVKTLEKKSPTLSTRLNLLRLRPEILNPTEEGVSLLQTAIEAEARRLAAEEFSKPHHPKGSDAGTGEYEITAAKGKGKGKKGKPTVCANMALRENDQPSDDGISSSSELSELDGVRSDDLTPSEFGDEFQEESDDEPGPWMWSLRLTGLEWKMWTHPGNIVTRAHAEFEHIDDYRSVEHGAWILHRAGQLDELPAVLNDEWTVTAVHNVLVLDPVTRVFKGAFAFELERVDVQSKLRFVVAVERNQPYVEPWPEDVWFNECMRFGFGAPTGHVRDRIPLEEMLNGHGFGHLAETLGLLGAEFADDLAFLSPRDLVENGIQRQVAEDLFQHEGVLYEVHASTGVQGVRLEEEQIEELAFSLYASWQAGEPVSDEEYDPEVQQRFHGMVRRRRQGAANMCCVSGNRVESDGFVLVDSGANEVLRPQTKRQSSLGEETLQVTLASGSQCAATLNKHGEVCMISENGAKGEWIVGVRKIIDIGGAFNWDQKGARISYPHPFEHARIVNVDCVVTNGLPYMRWSDFKLARIALSKHYRMQQKSICSHKVVTDIPEIPVIPPESQVIDWVDVLEFQEESGDHIQGCKAVEVITSESFAEKLLERDHVEHHEVVGEPSVAKLWVFGSYVRGGLCGITRVTKQHPFLTKLATKFMKQHTENPFMAIAIAEDVAFKPHRDPNDGSFDSTIVGLSSFQGGHLWTENASSDLDEDQAVWRYTETDSAPIPGKLHRLDDGRAASFCATRWHGTEPYVGNRVVMISYIPKGWKAIDLNMRCRLEQLGFQLPRQDLETRLCAASDADVAAFKALIAQSSEVFLNPGAAVTLEERNTLQHDTYKHSQQKHPSSPLSPDDGDDDEGIEGRDGVLGCEGYVGDGVRSETEHPWKSACDLDLKSPLTPSPEDAVRKACREGLYDKRNHASVQARGHRRPHRKLPAKDINDGVISIDLSGPHKESFAGNRYALVACAHIAEGLDLPFVRGIRTKEAAVVTEALRDILNQLVSMAEGQQITFRIHSDQGREFTARLSAEQLKTYNHYRTFAVPYSHQSNGRVENLIDQLKTSTATMLLGGKLDMRFWDELMVHAAKLRRMRALNLKIPKDLPAPGDYVLSRLPRDQMPDFRDRTEPGVFLGLSEHVANGSKVLVERDGRVLVRYARLPILLDREKPRWRLVENPGSDQKTWVSDKGQIAWAAPSDTDILTVEEKLGCNIASPDEVFVRLNNLLEKTRGSEVEKEIFNLFSHGIIAQLPEVAEAHMVRTHEAGEEVEEEPHPADESEDSFGHKFMKFVASRAVSAPDVSAPDKSEKYITRTDEDEQEAEEIFQNLLREAQQRRGSAEVVPNSVLTGERAEKWIEAVQKELTSVESKDVLLPVRQGYEREDLHLEAGEEIPRTIPMKLVLSEKPLTEPDSSANCDTDGQGFLAKARLVACGNFQNNEFAKDELSTENVPSWIVRTMYHKLAQEPTWIAGAADISTAFLNTVLRRGEAPLLDPPAILKRLKLVPHGVKYLPLRALYGLRISPKEWAKDRDSTLNGSVLEPREGDEMPAVRLEPLDICEGLWRLIDVASGQVTGLLTLYVDDVLVVGCPEMVSRCLEFIGQKWAMKLQGFISREERTIKCGSLGQLERKTELVFLGVQMSFNMEGDVIISQRAWILQELHRRQWLHLKGCATLPQLELNDDEVKDEAYEQNKLECQRELGTLLWMSTRSRADIASTVGILASELTHRPKRVLQLIRHVWRYIRGTLNVCLTYKAQKNIQEFTCYSDASFAPTAGRSRSGMVYMLGSSILDWASTKQTLTSWSATEAETVAMSECLSQGGRMQDTVNQLIGVTLPIMLRCDNAAAIILALRESLQPLKWKTRGVALRASWLRDSIRDLEAGVTHEPGATLVADLLTKTLPRVRLQTLREKVGLLERT</sequence>
<keyword evidence="4" id="KW-1185">Reference proteome</keyword>
<proteinExistence type="predicted"/>
<dbReference type="EMBL" id="CAJNDS010002412">
    <property type="protein sequence ID" value="CAE7464791.1"/>
    <property type="molecule type" value="Genomic_DNA"/>
</dbReference>
<reference evidence="3" key="1">
    <citation type="submission" date="2021-02" db="EMBL/GenBank/DDBJ databases">
        <authorList>
            <person name="Dougan E. K."/>
            <person name="Rhodes N."/>
            <person name="Thang M."/>
            <person name="Chan C."/>
        </authorList>
    </citation>
    <scope>NUCLEOTIDE SEQUENCE</scope>
</reference>
<dbReference type="GO" id="GO:0003676">
    <property type="term" value="F:nucleic acid binding"/>
    <property type="evidence" value="ECO:0007669"/>
    <property type="project" value="InterPro"/>
</dbReference>
<evidence type="ECO:0000313" key="3">
    <source>
        <dbReference type="EMBL" id="CAE7464791.1"/>
    </source>
</evidence>
<dbReference type="Proteomes" id="UP000604046">
    <property type="component" value="Unassembled WGS sequence"/>
</dbReference>
<dbReference type="PANTHER" id="PTHR11439">
    <property type="entry name" value="GAG-POL-RELATED RETROTRANSPOSON"/>
    <property type="match status" value="1"/>
</dbReference>
<dbReference type="SUPFAM" id="SSF53098">
    <property type="entry name" value="Ribonuclease H-like"/>
    <property type="match status" value="1"/>
</dbReference>
<feature type="domain" description="Integrase catalytic" evidence="2">
    <location>
        <begin position="1424"/>
        <end position="1604"/>
    </location>
</feature>
<feature type="compositionally biased region" description="Acidic residues" evidence="1">
    <location>
        <begin position="627"/>
        <end position="639"/>
    </location>
</feature>
<evidence type="ECO:0000313" key="4">
    <source>
        <dbReference type="Proteomes" id="UP000604046"/>
    </source>
</evidence>
<dbReference type="Gene3D" id="3.30.420.10">
    <property type="entry name" value="Ribonuclease H-like superfamily/Ribonuclease H"/>
    <property type="match status" value="1"/>
</dbReference>
<dbReference type="InterPro" id="IPR036397">
    <property type="entry name" value="RNaseH_sf"/>
</dbReference>
<organism evidence="3 4">
    <name type="scientific">Symbiodinium natans</name>
    <dbReference type="NCBI Taxonomy" id="878477"/>
    <lineage>
        <taxon>Eukaryota</taxon>
        <taxon>Sar</taxon>
        <taxon>Alveolata</taxon>
        <taxon>Dinophyceae</taxon>
        <taxon>Suessiales</taxon>
        <taxon>Symbiodiniaceae</taxon>
        <taxon>Symbiodinium</taxon>
    </lineage>
</organism>
<dbReference type="InterPro" id="IPR001584">
    <property type="entry name" value="Integrase_cat-core"/>
</dbReference>
<feature type="compositionally biased region" description="Low complexity" evidence="1">
    <location>
        <begin position="602"/>
        <end position="611"/>
    </location>
</feature>
<feature type="region of interest" description="Disordered" evidence="1">
    <location>
        <begin position="215"/>
        <end position="250"/>
    </location>
</feature>
<accession>A0A812S5E2</accession>
<feature type="region of interest" description="Disordered" evidence="1">
    <location>
        <begin position="1328"/>
        <end position="1355"/>
    </location>
</feature>
<gene>
    <name evidence="3" type="primary">RE1</name>
    <name evidence="3" type="ORF">SNAT2548_LOCUS25963</name>
</gene>
<protein>
    <submittedName>
        <fullName evidence="3">RE1 protein</fullName>
    </submittedName>
</protein>
<evidence type="ECO:0000256" key="1">
    <source>
        <dbReference type="SAM" id="MobiDB-lite"/>
    </source>
</evidence>
<dbReference type="GO" id="GO:0015074">
    <property type="term" value="P:DNA integration"/>
    <property type="evidence" value="ECO:0007669"/>
    <property type="project" value="InterPro"/>
</dbReference>
<comment type="caution">
    <text evidence="3">The sequence shown here is derived from an EMBL/GenBank/DDBJ whole genome shotgun (WGS) entry which is preliminary data.</text>
</comment>
<dbReference type="PANTHER" id="PTHR11439:SF486">
    <property type="entry name" value="RLK (RECEPTOR-LIKE KINASE) PROTEIN, PUTATIVE-RELATED"/>
    <property type="match status" value="1"/>
</dbReference>
<feature type="region of interest" description="Disordered" evidence="1">
    <location>
        <begin position="594"/>
        <end position="642"/>
    </location>
</feature>
<name>A0A812S5E2_9DINO</name>
<dbReference type="CDD" id="cd09272">
    <property type="entry name" value="RNase_HI_RT_Ty1"/>
    <property type="match status" value="1"/>
</dbReference>
<evidence type="ECO:0000259" key="2">
    <source>
        <dbReference type="PROSITE" id="PS50994"/>
    </source>
</evidence>
<dbReference type="InterPro" id="IPR012337">
    <property type="entry name" value="RNaseH-like_sf"/>
</dbReference>
<feature type="compositionally biased region" description="Polar residues" evidence="1">
    <location>
        <begin position="215"/>
        <end position="247"/>
    </location>
</feature>
<dbReference type="OrthoDB" id="409579at2759"/>
<dbReference type="PROSITE" id="PS50994">
    <property type="entry name" value="INTEGRASE"/>
    <property type="match status" value="1"/>
</dbReference>